<reference evidence="2 3" key="1">
    <citation type="journal article" date="2014" name="Agronomy (Basel)">
        <title>A Draft Genome Sequence for Ensete ventricosum, the Drought-Tolerant Tree Against Hunger.</title>
        <authorList>
            <person name="Harrison J."/>
            <person name="Moore K.A."/>
            <person name="Paszkiewicz K."/>
            <person name="Jones T."/>
            <person name="Grant M."/>
            <person name="Ambacheew D."/>
            <person name="Muzemil S."/>
            <person name="Studholme D.J."/>
        </authorList>
    </citation>
    <scope>NUCLEOTIDE SEQUENCE [LARGE SCALE GENOMIC DNA]</scope>
</reference>
<name>A0A427AM17_ENSVE</name>
<feature type="compositionally biased region" description="Basic and acidic residues" evidence="1">
    <location>
        <begin position="47"/>
        <end position="56"/>
    </location>
</feature>
<dbReference type="Proteomes" id="UP000287651">
    <property type="component" value="Unassembled WGS sequence"/>
</dbReference>
<evidence type="ECO:0000313" key="3">
    <source>
        <dbReference type="Proteomes" id="UP000287651"/>
    </source>
</evidence>
<evidence type="ECO:0000256" key="1">
    <source>
        <dbReference type="SAM" id="MobiDB-lite"/>
    </source>
</evidence>
<sequence length="91" mass="10163">MDTARTGRYVLVHPLTETRTARYRAIPPIGVVSILLPPEIEEEGEEKGEPGVRHCSPDPFTHVIHRPRAISSPDARRRNVSPCGEKERGNV</sequence>
<gene>
    <name evidence="2" type="ORF">B296_00029064</name>
</gene>
<evidence type="ECO:0000313" key="2">
    <source>
        <dbReference type="EMBL" id="RRT77191.1"/>
    </source>
</evidence>
<protein>
    <submittedName>
        <fullName evidence="2">Uncharacterized protein</fullName>
    </submittedName>
</protein>
<feature type="region of interest" description="Disordered" evidence="1">
    <location>
        <begin position="41"/>
        <end position="91"/>
    </location>
</feature>
<dbReference type="EMBL" id="AMZH03001991">
    <property type="protein sequence ID" value="RRT77191.1"/>
    <property type="molecule type" value="Genomic_DNA"/>
</dbReference>
<comment type="caution">
    <text evidence="2">The sequence shown here is derived from an EMBL/GenBank/DDBJ whole genome shotgun (WGS) entry which is preliminary data.</text>
</comment>
<organism evidence="2 3">
    <name type="scientific">Ensete ventricosum</name>
    <name type="common">Abyssinian banana</name>
    <name type="synonym">Musa ensete</name>
    <dbReference type="NCBI Taxonomy" id="4639"/>
    <lineage>
        <taxon>Eukaryota</taxon>
        <taxon>Viridiplantae</taxon>
        <taxon>Streptophyta</taxon>
        <taxon>Embryophyta</taxon>
        <taxon>Tracheophyta</taxon>
        <taxon>Spermatophyta</taxon>
        <taxon>Magnoliopsida</taxon>
        <taxon>Liliopsida</taxon>
        <taxon>Zingiberales</taxon>
        <taxon>Musaceae</taxon>
        <taxon>Ensete</taxon>
    </lineage>
</organism>
<dbReference type="AlphaFoldDB" id="A0A427AM17"/>
<proteinExistence type="predicted"/>
<accession>A0A427AM17</accession>